<sequence>SYPGADFVAADPIGPGECCLYSTTAELAGILGSLGVPYILRMGKLWWDGEAAALQNLCFGPAPAPTGMGNTDVEDGVVNAVSNDDFGVEEGKVWLADSSNWDSAVVKVEQTIDVWVDSEIDFTAVQGGLPASPPAAYLFVENACGRRNAVGFEVAIIEGP</sequence>
<feature type="non-terminal residue" evidence="1">
    <location>
        <position position="1"/>
    </location>
</feature>
<reference evidence="1" key="1">
    <citation type="journal article" date="2014" name="Front. Microbiol.">
        <title>High frequency of phylogenetically diverse reductive dehalogenase-homologous genes in deep subseafloor sedimentary metagenomes.</title>
        <authorList>
            <person name="Kawai M."/>
            <person name="Futagami T."/>
            <person name="Toyoda A."/>
            <person name="Takaki Y."/>
            <person name="Nishi S."/>
            <person name="Hori S."/>
            <person name="Arai W."/>
            <person name="Tsubouchi T."/>
            <person name="Morono Y."/>
            <person name="Uchiyama I."/>
            <person name="Ito T."/>
            <person name="Fujiyama A."/>
            <person name="Inagaki F."/>
            <person name="Takami H."/>
        </authorList>
    </citation>
    <scope>NUCLEOTIDE SEQUENCE</scope>
    <source>
        <strain evidence="1">Expedition CK06-06</strain>
    </source>
</reference>
<evidence type="ECO:0008006" key="2">
    <source>
        <dbReference type="Google" id="ProtNLM"/>
    </source>
</evidence>
<evidence type="ECO:0000313" key="1">
    <source>
        <dbReference type="EMBL" id="GAH89012.1"/>
    </source>
</evidence>
<protein>
    <recommendedName>
        <fullName evidence="2">DNRLRE domain-containing protein</fullName>
    </recommendedName>
</protein>
<organism evidence="1">
    <name type="scientific">marine sediment metagenome</name>
    <dbReference type="NCBI Taxonomy" id="412755"/>
    <lineage>
        <taxon>unclassified sequences</taxon>
        <taxon>metagenomes</taxon>
        <taxon>ecological metagenomes</taxon>
    </lineage>
</organism>
<gene>
    <name evidence="1" type="ORF">S03H2_60408</name>
</gene>
<dbReference type="AlphaFoldDB" id="X1J4X2"/>
<comment type="caution">
    <text evidence="1">The sequence shown here is derived from an EMBL/GenBank/DDBJ whole genome shotgun (WGS) entry which is preliminary data.</text>
</comment>
<dbReference type="EMBL" id="BARU01038922">
    <property type="protein sequence ID" value="GAH89012.1"/>
    <property type="molecule type" value="Genomic_DNA"/>
</dbReference>
<accession>X1J4X2</accession>
<proteinExistence type="predicted"/>
<name>X1J4X2_9ZZZZ</name>